<dbReference type="Proteomes" id="UP000815325">
    <property type="component" value="Unassembled WGS sequence"/>
</dbReference>
<dbReference type="SUPFAM" id="SSF55729">
    <property type="entry name" value="Acyl-CoA N-acyltransferases (Nat)"/>
    <property type="match status" value="1"/>
</dbReference>
<protein>
    <submittedName>
        <fullName evidence="1">Uncharacterized protein</fullName>
    </submittedName>
</protein>
<proteinExistence type="predicted"/>
<accession>A0ABQ7H7M8</accession>
<dbReference type="PANTHER" id="PTHR47017">
    <property type="entry name" value="ACYL-COA"/>
    <property type="match status" value="1"/>
</dbReference>
<dbReference type="InterPro" id="IPR016181">
    <property type="entry name" value="Acyl_CoA_acyltransferase"/>
</dbReference>
<evidence type="ECO:0000313" key="2">
    <source>
        <dbReference type="Proteomes" id="UP000815325"/>
    </source>
</evidence>
<gene>
    <name evidence="1" type="ORF">DUNSADRAFT_4724</name>
</gene>
<dbReference type="PANTHER" id="PTHR47017:SF1">
    <property type="entry name" value="ACYL-COA"/>
    <property type="match status" value="1"/>
</dbReference>
<reference evidence="1" key="1">
    <citation type="submission" date="2017-08" db="EMBL/GenBank/DDBJ databases">
        <authorList>
            <person name="Polle J.E."/>
            <person name="Barry K."/>
            <person name="Cushman J."/>
            <person name="Schmutz J."/>
            <person name="Tran D."/>
            <person name="Hathwaick L.T."/>
            <person name="Yim W.C."/>
            <person name="Jenkins J."/>
            <person name="Mckie-Krisberg Z.M."/>
            <person name="Prochnik S."/>
            <person name="Lindquist E."/>
            <person name="Dockter R.B."/>
            <person name="Adam C."/>
            <person name="Molina H."/>
            <person name="Bunkerborg J."/>
            <person name="Jin E."/>
            <person name="Buchheim M."/>
            <person name="Magnuson J."/>
        </authorList>
    </citation>
    <scope>NUCLEOTIDE SEQUENCE</scope>
    <source>
        <strain evidence="1">CCAP 19/18</strain>
    </source>
</reference>
<keyword evidence="2" id="KW-1185">Reference proteome</keyword>
<sequence length="522" mass="58603">MQAQKCKPFTLQGGDVLRAPPAISKVHTVPIFPSFQVARLAQQQHQRRGHKCSTRAFNLFRAMDDLRRKTVVADISKEFNLDGGLVATSIPRISLVEAEEWNSLVKAQEEYNPFLSYEFLSALEASGSVSPAEGWMPQHLVLRESGSNGTKGKLVGAVPLYLKSHSYGEYVFDSSWARYAMMMDIDYYPKLQGCVPFSPVPGPRLLTHGGQSDRQGKATIQKALATALVQLMEALKASSVHLTFNSREEAELLEECGFMSRIGMQFHWENDNFKDFDDFLLALKQTKRKSVKQERKSHIAQGLRIRRLSGDALRAAGPQIWDRFYTFYEDTIDRNWGSAYLKPAFFPMLGDKMADQVMLVVAEEEKDGAWQLVAGSLNLIGSHALFGRNWGQRPGVEFKNLHFELCYYQAIDEAIARNLPRVEAGAQGQHKLQRGYLPNLTYSSHYFNQPLLKKAVAQFLEKDRAYIAAACASLAMQASPFKSERTGALVSAKLKTLANHVRGTPLELAFNSISEEVDEDHQ</sequence>
<organism evidence="1 2">
    <name type="scientific">Dunaliella salina</name>
    <name type="common">Green alga</name>
    <name type="synonym">Protococcus salinus</name>
    <dbReference type="NCBI Taxonomy" id="3046"/>
    <lineage>
        <taxon>Eukaryota</taxon>
        <taxon>Viridiplantae</taxon>
        <taxon>Chlorophyta</taxon>
        <taxon>core chlorophytes</taxon>
        <taxon>Chlorophyceae</taxon>
        <taxon>CS clade</taxon>
        <taxon>Chlamydomonadales</taxon>
        <taxon>Dunaliellaceae</taxon>
        <taxon>Dunaliella</taxon>
    </lineage>
</organism>
<dbReference type="InterPro" id="IPR007434">
    <property type="entry name" value="FemAB-like"/>
</dbReference>
<dbReference type="Pfam" id="PF04339">
    <property type="entry name" value="FemAB_like"/>
    <property type="match status" value="1"/>
</dbReference>
<dbReference type="EMBL" id="MU069454">
    <property type="protein sequence ID" value="KAF5842840.1"/>
    <property type="molecule type" value="Genomic_DNA"/>
</dbReference>
<evidence type="ECO:0000313" key="1">
    <source>
        <dbReference type="EMBL" id="KAF5842840.1"/>
    </source>
</evidence>
<dbReference type="Gene3D" id="3.40.630.30">
    <property type="match status" value="1"/>
</dbReference>
<comment type="caution">
    <text evidence="1">The sequence shown here is derived from an EMBL/GenBank/DDBJ whole genome shotgun (WGS) entry which is preliminary data.</text>
</comment>
<name>A0ABQ7H7M8_DUNSA</name>